<dbReference type="AlphaFoldDB" id="A0A0F5QB56"/>
<dbReference type="Pfam" id="PF03466">
    <property type="entry name" value="LysR_substrate"/>
    <property type="match status" value="1"/>
</dbReference>
<sequence length="299" mass="32939">MTQDLARIRAFVQVFDSGGFSSAARQHGRSKALLSKYVTDLEDYLGVRLMNRTTRKLSLTEAGEAYYREASALLQQLDDLDATITDQTAEPRGLLRVSAPRNFGESTLAPAIFDYLAKNPKVTLDLRLEDRYVDLVDEGIDVALRISTMADSSLIARKIADMHVIAGASPDLLKRIGTPKHPEDLRHMPCIIDVNLQGQSNWRFIEDGKTISVPVNGPLRVNSPLAALKASTMGLGFVILPSYLADPMVATGELVPVLTDFLPTGQTLQAVYPHRRHLAGKVRALIDHLVDWFATHPIS</sequence>
<evidence type="ECO:0000313" key="7">
    <source>
        <dbReference type="Proteomes" id="UP000033411"/>
    </source>
</evidence>
<comment type="caution">
    <text evidence="6">The sequence shown here is derived from an EMBL/GenBank/DDBJ whole genome shotgun (WGS) entry which is preliminary data.</text>
</comment>
<dbReference type="InterPro" id="IPR000847">
    <property type="entry name" value="LysR_HTH_N"/>
</dbReference>
<dbReference type="GO" id="GO:0043565">
    <property type="term" value="F:sequence-specific DNA binding"/>
    <property type="evidence" value="ECO:0007669"/>
    <property type="project" value="TreeGrafter"/>
</dbReference>
<dbReference type="Gene3D" id="3.40.190.290">
    <property type="match status" value="1"/>
</dbReference>
<evidence type="ECO:0000256" key="4">
    <source>
        <dbReference type="ARBA" id="ARBA00023163"/>
    </source>
</evidence>
<keyword evidence="4" id="KW-0804">Transcription</keyword>
<dbReference type="InterPro" id="IPR005119">
    <property type="entry name" value="LysR_subst-bd"/>
</dbReference>
<gene>
    <name evidence="6" type="ORF">WH87_11710</name>
</gene>
<dbReference type="Proteomes" id="UP000033411">
    <property type="component" value="Unassembled WGS sequence"/>
</dbReference>
<keyword evidence="7" id="KW-1185">Reference proteome</keyword>
<dbReference type="PATRIC" id="fig|1293439.3.peg.1941"/>
<keyword evidence="2" id="KW-0805">Transcription regulation</keyword>
<dbReference type="SUPFAM" id="SSF53850">
    <property type="entry name" value="Periplasmic binding protein-like II"/>
    <property type="match status" value="1"/>
</dbReference>
<dbReference type="InterPro" id="IPR058163">
    <property type="entry name" value="LysR-type_TF_proteobact-type"/>
</dbReference>
<evidence type="ECO:0000256" key="3">
    <source>
        <dbReference type="ARBA" id="ARBA00023125"/>
    </source>
</evidence>
<accession>A0A0F5QB56</accession>
<name>A0A0F5QB56_9HYPH</name>
<proteinExistence type="inferred from homology"/>
<dbReference type="Gene3D" id="1.10.10.10">
    <property type="entry name" value="Winged helix-like DNA-binding domain superfamily/Winged helix DNA-binding domain"/>
    <property type="match status" value="1"/>
</dbReference>
<dbReference type="PANTHER" id="PTHR30537">
    <property type="entry name" value="HTH-TYPE TRANSCRIPTIONAL REGULATOR"/>
    <property type="match status" value="1"/>
</dbReference>
<dbReference type="CDD" id="cd08422">
    <property type="entry name" value="PBP2_CrgA_like"/>
    <property type="match status" value="1"/>
</dbReference>
<dbReference type="FunFam" id="1.10.10.10:FF:000001">
    <property type="entry name" value="LysR family transcriptional regulator"/>
    <property type="match status" value="1"/>
</dbReference>
<protein>
    <submittedName>
        <fullName evidence="6">LysR family transcriptional regulator</fullName>
    </submittedName>
</protein>
<dbReference type="OrthoDB" id="9786526at2"/>
<dbReference type="SUPFAM" id="SSF46785">
    <property type="entry name" value="Winged helix' DNA-binding domain"/>
    <property type="match status" value="1"/>
</dbReference>
<organism evidence="6 7">
    <name type="scientific">Devosia epidermidihirudinis</name>
    <dbReference type="NCBI Taxonomy" id="1293439"/>
    <lineage>
        <taxon>Bacteria</taxon>
        <taxon>Pseudomonadati</taxon>
        <taxon>Pseudomonadota</taxon>
        <taxon>Alphaproteobacteria</taxon>
        <taxon>Hyphomicrobiales</taxon>
        <taxon>Devosiaceae</taxon>
        <taxon>Devosia</taxon>
    </lineage>
</organism>
<reference evidence="6 7" key="1">
    <citation type="submission" date="2015-03" db="EMBL/GenBank/DDBJ databases">
        <authorList>
            <person name="Lepp D."/>
            <person name="Hassan Y.I."/>
            <person name="Li X.-Z."/>
            <person name="Zhou T."/>
        </authorList>
    </citation>
    <scope>NUCLEOTIDE SEQUENCE [LARGE SCALE GENOMIC DNA]</scope>
    <source>
        <strain evidence="6 7">E84</strain>
    </source>
</reference>
<dbReference type="EMBL" id="LANJ01000019">
    <property type="protein sequence ID" value="KKC37229.1"/>
    <property type="molecule type" value="Genomic_DNA"/>
</dbReference>
<evidence type="ECO:0000313" key="6">
    <source>
        <dbReference type="EMBL" id="KKC37229.1"/>
    </source>
</evidence>
<dbReference type="Pfam" id="PF00126">
    <property type="entry name" value="HTH_1"/>
    <property type="match status" value="1"/>
</dbReference>
<evidence type="ECO:0000256" key="1">
    <source>
        <dbReference type="ARBA" id="ARBA00009437"/>
    </source>
</evidence>
<dbReference type="InterPro" id="IPR036390">
    <property type="entry name" value="WH_DNA-bd_sf"/>
</dbReference>
<comment type="similarity">
    <text evidence="1">Belongs to the LysR transcriptional regulatory family.</text>
</comment>
<dbReference type="GO" id="GO:0003700">
    <property type="term" value="F:DNA-binding transcription factor activity"/>
    <property type="evidence" value="ECO:0007669"/>
    <property type="project" value="InterPro"/>
</dbReference>
<keyword evidence="3" id="KW-0238">DNA-binding</keyword>
<dbReference type="GO" id="GO:0006351">
    <property type="term" value="P:DNA-templated transcription"/>
    <property type="evidence" value="ECO:0007669"/>
    <property type="project" value="TreeGrafter"/>
</dbReference>
<evidence type="ECO:0000259" key="5">
    <source>
        <dbReference type="PROSITE" id="PS50931"/>
    </source>
</evidence>
<evidence type="ECO:0000256" key="2">
    <source>
        <dbReference type="ARBA" id="ARBA00023015"/>
    </source>
</evidence>
<dbReference type="PROSITE" id="PS50931">
    <property type="entry name" value="HTH_LYSR"/>
    <property type="match status" value="1"/>
</dbReference>
<dbReference type="PANTHER" id="PTHR30537:SF35">
    <property type="entry name" value="TRANSCRIPTIONAL REGULATORY PROTEIN"/>
    <property type="match status" value="1"/>
</dbReference>
<dbReference type="InterPro" id="IPR036388">
    <property type="entry name" value="WH-like_DNA-bd_sf"/>
</dbReference>
<feature type="domain" description="HTH lysR-type" evidence="5">
    <location>
        <begin position="1"/>
        <end position="60"/>
    </location>
</feature>
<dbReference type="STRING" id="1293439.WH87_11710"/>
<dbReference type="RefSeq" id="WP_046137572.1">
    <property type="nucleotide sequence ID" value="NZ_LANJ01000019.1"/>
</dbReference>